<evidence type="ECO:0000313" key="2">
    <source>
        <dbReference type="Proteomes" id="UP000192917"/>
    </source>
</evidence>
<dbReference type="GO" id="GO:0008168">
    <property type="term" value="F:methyltransferase activity"/>
    <property type="evidence" value="ECO:0007669"/>
    <property type="project" value="UniProtKB-KW"/>
</dbReference>
<dbReference type="AlphaFoldDB" id="A0A1Y6CMX1"/>
<reference evidence="1 2" key="1">
    <citation type="submission" date="2017-04" db="EMBL/GenBank/DDBJ databases">
        <authorList>
            <person name="Afonso C.L."/>
            <person name="Miller P.J."/>
            <person name="Scott M.A."/>
            <person name="Spackman E."/>
            <person name="Goraichik I."/>
            <person name="Dimitrov K.M."/>
            <person name="Suarez D.L."/>
            <person name="Swayne D.E."/>
        </authorList>
    </citation>
    <scope>NUCLEOTIDE SEQUENCE [LARGE SCALE GENOMIC DNA]</scope>
    <source>
        <strain evidence="1 2">USBA 355</strain>
    </source>
</reference>
<evidence type="ECO:0000313" key="1">
    <source>
        <dbReference type="EMBL" id="SMF63202.1"/>
    </source>
</evidence>
<dbReference type="Gene3D" id="3.40.50.150">
    <property type="entry name" value="Vaccinia Virus protein VP39"/>
    <property type="match status" value="1"/>
</dbReference>
<accession>A0A1Y6CMX1</accession>
<gene>
    <name evidence="1" type="ORF">SAMN05428998_12485</name>
</gene>
<keyword evidence="1" id="KW-0489">Methyltransferase</keyword>
<organism evidence="1 2">
    <name type="scientific">Tistlia consotensis USBA 355</name>
    <dbReference type="NCBI Taxonomy" id="560819"/>
    <lineage>
        <taxon>Bacteria</taxon>
        <taxon>Pseudomonadati</taxon>
        <taxon>Pseudomonadota</taxon>
        <taxon>Alphaproteobacteria</taxon>
        <taxon>Rhodospirillales</taxon>
        <taxon>Rhodovibrionaceae</taxon>
        <taxon>Tistlia</taxon>
    </lineage>
</organism>
<sequence length="286" mass="31301">MGATIEAGGSGGGVRSIRGVRLVSARSGPAAELGRLEARLAAFYAADEGYFEFAESLDHSRFYEALRPHIEAAMTERRRLRVLEFGAGRSGFPDWLEAVGLRQRIELTAQDVTALNRDWLAARCEAVLLGDAAEGLAGGPYDLIFSTFVYEHLVRPDRVVEACVSALAPGGLLAIFSPAYVMPGYVPPALRARPRAQGLTVTLFLWLQALKVRLGGRPNFWVAAEPALFERGYFVDADAVHLVAPADLDRLLAGRAVRRPLRLPAQGLADWVWSRFLLLAALYEKR</sequence>
<dbReference type="Pfam" id="PF13489">
    <property type="entry name" value="Methyltransf_23"/>
    <property type="match status" value="1"/>
</dbReference>
<keyword evidence="1" id="KW-0808">Transferase</keyword>
<proteinExistence type="predicted"/>
<dbReference type="GO" id="GO:0032259">
    <property type="term" value="P:methylation"/>
    <property type="evidence" value="ECO:0007669"/>
    <property type="project" value="UniProtKB-KW"/>
</dbReference>
<name>A0A1Y6CMX1_9PROT</name>
<keyword evidence="2" id="KW-1185">Reference proteome</keyword>
<dbReference type="STRING" id="560819.SAMN05428998_12485"/>
<dbReference type="EMBL" id="FWZX01000024">
    <property type="protein sequence ID" value="SMF63202.1"/>
    <property type="molecule type" value="Genomic_DNA"/>
</dbReference>
<dbReference type="Proteomes" id="UP000192917">
    <property type="component" value="Unassembled WGS sequence"/>
</dbReference>
<dbReference type="InterPro" id="IPR029063">
    <property type="entry name" value="SAM-dependent_MTases_sf"/>
</dbReference>
<dbReference type="SUPFAM" id="SSF53335">
    <property type="entry name" value="S-adenosyl-L-methionine-dependent methyltransferases"/>
    <property type="match status" value="1"/>
</dbReference>
<dbReference type="CDD" id="cd02440">
    <property type="entry name" value="AdoMet_MTases"/>
    <property type="match status" value="1"/>
</dbReference>
<protein>
    <submittedName>
        <fullName evidence="1">Methyltransferase domain-containing protein</fullName>
    </submittedName>
</protein>